<organism evidence="3 4">
    <name type="scientific">Haematobacter massiliensis</name>
    <dbReference type="NCBI Taxonomy" id="195105"/>
    <lineage>
        <taxon>Bacteria</taxon>
        <taxon>Pseudomonadati</taxon>
        <taxon>Pseudomonadota</taxon>
        <taxon>Alphaproteobacteria</taxon>
        <taxon>Rhodobacterales</taxon>
        <taxon>Paracoccaceae</taxon>
        <taxon>Haematobacter</taxon>
    </lineage>
</organism>
<evidence type="ECO:0000256" key="1">
    <source>
        <dbReference type="SAM" id="MobiDB-lite"/>
    </source>
</evidence>
<comment type="caution">
    <text evidence="3">The sequence shown here is derived from an EMBL/GenBank/DDBJ whole genome shotgun (WGS) entry which is preliminary data.</text>
</comment>
<dbReference type="CDD" id="cd00093">
    <property type="entry name" value="HTH_XRE"/>
    <property type="match status" value="1"/>
</dbReference>
<accession>A0A086Y049</accession>
<keyword evidence="4" id="KW-1185">Reference proteome</keyword>
<dbReference type="Gene3D" id="1.10.260.40">
    <property type="entry name" value="lambda repressor-like DNA-binding domains"/>
    <property type="match status" value="1"/>
</dbReference>
<dbReference type="Proteomes" id="UP000028826">
    <property type="component" value="Unassembled WGS sequence"/>
</dbReference>
<evidence type="ECO:0000313" key="3">
    <source>
        <dbReference type="EMBL" id="KFI27649.1"/>
    </source>
</evidence>
<feature type="domain" description="HTH cro/C1-type" evidence="2">
    <location>
        <begin position="6"/>
        <end position="62"/>
    </location>
</feature>
<evidence type="ECO:0000313" key="4">
    <source>
        <dbReference type="Proteomes" id="UP000028826"/>
    </source>
</evidence>
<reference evidence="3 4" key="1">
    <citation type="submission" date="2014-03" db="EMBL/GenBank/DDBJ databases">
        <title>Genome of Haematobacter massiliensis CCUG 47968.</title>
        <authorList>
            <person name="Wang D."/>
            <person name="Wang G."/>
        </authorList>
    </citation>
    <scope>NUCLEOTIDE SEQUENCE [LARGE SCALE GENOMIC DNA]</scope>
    <source>
        <strain evidence="3 4">CCUG 47968</strain>
    </source>
</reference>
<name>A0A086Y049_9RHOB</name>
<dbReference type="AlphaFoldDB" id="A0A086Y049"/>
<dbReference type="InterPro" id="IPR047675">
    <property type="entry name" value="Putative_zinc-bd"/>
</dbReference>
<dbReference type="PROSITE" id="PS50943">
    <property type="entry name" value="HTH_CROC1"/>
    <property type="match status" value="1"/>
</dbReference>
<proteinExistence type="predicted"/>
<protein>
    <recommendedName>
        <fullName evidence="2">HTH cro/C1-type domain-containing protein</fullName>
    </recommendedName>
</protein>
<gene>
    <name evidence="3" type="ORF">CN97_00145</name>
</gene>
<dbReference type="SUPFAM" id="SSF47413">
    <property type="entry name" value="lambda repressor-like DNA-binding domains"/>
    <property type="match status" value="1"/>
</dbReference>
<dbReference type="Pfam" id="PF13560">
    <property type="entry name" value="HTH_31"/>
    <property type="match status" value="1"/>
</dbReference>
<dbReference type="EMBL" id="JGYG01000010">
    <property type="protein sequence ID" value="KFI27649.1"/>
    <property type="molecule type" value="Genomic_DNA"/>
</dbReference>
<dbReference type="eggNOG" id="ENOG50334VE">
    <property type="taxonomic scope" value="Bacteria"/>
</dbReference>
<evidence type="ECO:0000259" key="2">
    <source>
        <dbReference type="PROSITE" id="PS50943"/>
    </source>
</evidence>
<dbReference type="GO" id="GO:0003677">
    <property type="term" value="F:DNA binding"/>
    <property type="evidence" value="ECO:0007669"/>
    <property type="project" value="InterPro"/>
</dbReference>
<dbReference type="NCBIfam" id="NF041373">
    <property type="entry name" value="HGG_STG"/>
    <property type="match status" value="1"/>
</dbReference>
<feature type="region of interest" description="Disordered" evidence="1">
    <location>
        <begin position="118"/>
        <end position="149"/>
    </location>
</feature>
<dbReference type="InterPro" id="IPR001387">
    <property type="entry name" value="Cro/C1-type_HTH"/>
</dbReference>
<dbReference type="InterPro" id="IPR010982">
    <property type="entry name" value="Lambda_DNA-bd_dom_sf"/>
</dbReference>
<dbReference type="RefSeq" id="WP_051911267.1">
    <property type="nucleotide sequence ID" value="NZ_CAMIFG010000072.1"/>
</dbReference>
<sequence length="169" mass="19221">MTGAELAAIRRAAGLSQGVLAQRVGIGRHAVSYWECKAEVDRSAWAVRRMAEVLTLPDQSDIKRAPVGWAERMAAQDRAREAAFMAQVTAWEARDAQRREEQRAKLQVRCKARTRKGTSCRCKSEPGKKRCKFHGGMSTGARTPEGLERIREAQRRRWARWRAEKDSRD</sequence>
<dbReference type="STRING" id="195105.CN97_00145"/>